<protein>
    <submittedName>
        <fullName evidence="3">(2Fe-2S)-binding protein</fullName>
    </submittedName>
</protein>
<evidence type="ECO:0000256" key="1">
    <source>
        <dbReference type="ARBA" id="ARBA00023002"/>
    </source>
</evidence>
<reference evidence="3" key="1">
    <citation type="journal article" date="2020" name="mSystems">
        <title>Genome- and Community-Level Interaction Insights into Carbon Utilization and Element Cycling Functions of Hydrothermarchaeota in Hydrothermal Sediment.</title>
        <authorList>
            <person name="Zhou Z."/>
            <person name="Liu Y."/>
            <person name="Xu W."/>
            <person name="Pan J."/>
            <person name="Luo Z.H."/>
            <person name="Li M."/>
        </authorList>
    </citation>
    <scope>NUCLEOTIDE SEQUENCE [LARGE SCALE GENOMIC DNA]</scope>
    <source>
        <strain evidence="3">SpSt-906</strain>
    </source>
</reference>
<dbReference type="AlphaFoldDB" id="A0A7C3UNT4"/>
<keyword evidence="1" id="KW-0560">Oxidoreductase</keyword>
<dbReference type="Pfam" id="PF04324">
    <property type="entry name" value="Fer2_BFD"/>
    <property type="match status" value="1"/>
</dbReference>
<dbReference type="Gene3D" id="1.10.10.1100">
    <property type="entry name" value="BFD-like [2Fe-2S]-binding domain"/>
    <property type="match status" value="1"/>
</dbReference>
<accession>A0A7C3UNT4</accession>
<feature type="domain" description="BFD-like [2Fe-2S]-binding" evidence="2">
    <location>
        <begin position="8"/>
        <end position="59"/>
    </location>
</feature>
<gene>
    <name evidence="3" type="ORF">ENX07_01440</name>
</gene>
<dbReference type="PANTHER" id="PTHR42949:SF3">
    <property type="entry name" value="ANAEROBIC GLYCEROL-3-PHOSPHATE DEHYDROGENASE SUBUNIT B"/>
    <property type="match status" value="1"/>
</dbReference>
<dbReference type="InterPro" id="IPR041854">
    <property type="entry name" value="BFD-like_2Fe2S-bd_dom_sf"/>
</dbReference>
<dbReference type="InterPro" id="IPR051691">
    <property type="entry name" value="Metab_Enz_Cyan_OpOx_G3PDH"/>
</dbReference>
<name>A0A7C3UNT4_UNCW3</name>
<sequence>MVREAKRILCRCEEVEEEEVIKWIKRGYRTPEELKRILRIGMGHCQGRTCLSLLLRLIHRETKIPVSEIQLPKRRPPLKPVPIKILANFRDEES</sequence>
<dbReference type="EMBL" id="DTMQ01000009">
    <property type="protein sequence ID" value="HGE98725.1"/>
    <property type="molecule type" value="Genomic_DNA"/>
</dbReference>
<comment type="caution">
    <text evidence="3">The sequence shown here is derived from an EMBL/GenBank/DDBJ whole genome shotgun (WGS) entry which is preliminary data.</text>
</comment>
<dbReference type="GO" id="GO:0016491">
    <property type="term" value="F:oxidoreductase activity"/>
    <property type="evidence" value="ECO:0007669"/>
    <property type="project" value="UniProtKB-KW"/>
</dbReference>
<organism evidence="3">
    <name type="scientific">candidate division WOR-3 bacterium</name>
    <dbReference type="NCBI Taxonomy" id="2052148"/>
    <lineage>
        <taxon>Bacteria</taxon>
        <taxon>Bacteria division WOR-3</taxon>
    </lineage>
</organism>
<dbReference type="PANTHER" id="PTHR42949">
    <property type="entry name" value="ANAEROBIC GLYCEROL-3-PHOSPHATE DEHYDROGENASE SUBUNIT B"/>
    <property type="match status" value="1"/>
</dbReference>
<dbReference type="InterPro" id="IPR007419">
    <property type="entry name" value="BFD-like_2Fe2S-bd_dom"/>
</dbReference>
<proteinExistence type="predicted"/>
<evidence type="ECO:0000313" key="3">
    <source>
        <dbReference type="EMBL" id="HGE98725.1"/>
    </source>
</evidence>
<evidence type="ECO:0000259" key="2">
    <source>
        <dbReference type="Pfam" id="PF04324"/>
    </source>
</evidence>